<protein>
    <submittedName>
        <fullName evidence="1">Uncharacterized protein</fullName>
    </submittedName>
</protein>
<reference evidence="1 2" key="1">
    <citation type="journal article" date="2022" name="bioRxiv">
        <title>The genome of the oomycete Peronosclerospora sorghi, a cosmopolitan pathogen of maize and sorghum, is inflated with dispersed pseudogenes.</title>
        <authorList>
            <person name="Fletcher K."/>
            <person name="Martin F."/>
            <person name="Isakeit T."/>
            <person name="Cavanaugh K."/>
            <person name="Magill C."/>
            <person name="Michelmore R."/>
        </authorList>
    </citation>
    <scope>NUCLEOTIDE SEQUENCE [LARGE SCALE GENOMIC DNA]</scope>
    <source>
        <strain evidence="1">P6</strain>
    </source>
</reference>
<gene>
    <name evidence="1" type="ORF">PsorP6_012580</name>
</gene>
<evidence type="ECO:0000313" key="2">
    <source>
        <dbReference type="Proteomes" id="UP001163321"/>
    </source>
</evidence>
<accession>A0ACC0WI77</accession>
<evidence type="ECO:0000313" key="1">
    <source>
        <dbReference type="EMBL" id="KAI9918102.1"/>
    </source>
</evidence>
<organism evidence="1 2">
    <name type="scientific">Peronosclerospora sorghi</name>
    <dbReference type="NCBI Taxonomy" id="230839"/>
    <lineage>
        <taxon>Eukaryota</taxon>
        <taxon>Sar</taxon>
        <taxon>Stramenopiles</taxon>
        <taxon>Oomycota</taxon>
        <taxon>Peronosporomycetes</taxon>
        <taxon>Peronosporales</taxon>
        <taxon>Peronosporaceae</taxon>
        <taxon>Peronosclerospora</taxon>
    </lineage>
</organism>
<keyword evidence="2" id="KW-1185">Reference proteome</keyword>
<dbReference type="Proteomes" id="UP001163321">
    <property type="component" value="Chromosome 13"/>
</dbReference>
<sequence length="599" mass="64633">MVRLNVRGKSSVVVPLVVAFVITLGFVSVVENDDGFAFKAGHKRGHVTRHLRESVELETAVERAVSGFVSLSVSPPPVATPSSNQAQTAGAMRTNPPPMHERKSPTPRTQGDSLNSHFNSVEEVETTSKKAESVAAQDAQAPAEMFATKNMLSPESFARSAQRTSTRSDDEDSEDSMDSTDDEDIMNNDSLGSDSDDIVSIEIHNSNELDTNLNGSSNLNHSTSHDITSELNTSSAHNFSELNTSGAHNPSEVISTSNDDSTSEPNNVSLFNESEAVAGEQSAEDGSSELNVGDSEIEPHREQSNGIEAISHTSSASKDDDIGDSTSIADMGNEDSEPSASTSSPTELSTSNERANEESGSKDRAIEVRGSEPGRNKESASKESNSEDRNIEASSSERRKGSASGENSGSGDGSDSSQEENGHDCEDSEDREERNDRDGSGESRASDTSDSSEDSDSKDSEMAVREESGRGENVTESVSQLIRRQETLGRNHSELFIQTQECLCNPRNLSTIVDTHARRRMALSLGREHFDARFETARGIVTRFFHASCDPNVPIGTENHINPNARQRDHVLFHALDQGRCDRDKLTILELAIAQTAGV</sequence>
<dbReference type="EMBL" id="CM047592">
    <property type="protein sequence ID" value="KAI9918102.1"/>
    <property type="molecule type" value="Genomic_DNA"/>
</dbReference>
<comment type="caution">
    <text evidence="1">The sequence shown here is derived from an EMBL/GenBank/DDBJ whole genome shotgun (WGS) entry which is preliminary data.</text>
</comment>
<proteinExistence type="predicted"/>
<name>A0ACC0WI77_9STRA</name>